<feature type="transmembrane region" description="Helical" evidence="1">
    <location>
        <begin position="173"/>
        <end position="191"/>
    </location>
</feature>
<keyword evidence="1" id="KW-1133">Transmembrane helix</keyword>
<dbReference type="RefSeq" id="WP_097895855.1">
    <property type="nucleotide sequence ID" value="NZ_NVOR01000010.1"/>
</dbReference>
<protein>
    <recommendedName>
        <fullName evidence="4">ABC transporter permease</fullName>
    </recommendedName>
</protein>
<feature type="transmembrane region" description="Helical" evidence="1">
    <location>
        <begin position="102"/>
        <end position="135"/>
    </location>
</feature>
<feature type="transmembrane region" description="Helical" evidence="1">
    <location>
        <begin position="17"/>
        <end position="40"/>
    </location>
</feature>
<feature type="transmembrane region" description="Helical" evidence="1">
    <location>
        <begin position="60"/>
        <end position="81"/>
    </location>
</feature>
<evidence type="ECO:0000313" key="3">
    <source>
        <dbReference type="Proteomes" id="UP000221020"/>
    </source>
</evidence>
<feature type="transmembrane region" description="Helical" evidence="1">
    <location>
        <begin position="224"/>
        <end position="244"/>
    </location>
</feature>
<sequence length="250" mass="28949">MYFNVVYTELLKLKRSIILWILPIATIVPIILSLVPLYHMKSTNEGDEFNLLVMFIQGDLAFLNLIIGVPLFTLITSYVFSIEYQQRTINNLFTYSYSRLHFLFGKMTVIFILITAVILSSFFISLIVAVGVLSIPIDYNIIIKYLIVYSCMILMQFALVPFYALLSIWKKNIIFPMFISIILTVIAGLIMEYDIAMLFPWSTPSRVTFGMTNYYNYASVRYDLSISSLTFLFFVSLILNIKYYNNSDVQ</sequence>
<dbReference type="Pfam" id="PF12730">
    <property type="entry name" value="ABC2_membrane_4"/>
    <property type="match status" value="1"/>
</dbReference>
<evidence type="ECO:0000256" key="1">
    <source>
        <dbReference type="SAM" id="Phobius"/>
    </source>
</evidence>
<name>A0AA91ZUJ0_9BACI</name>
<evidence type="ECO:0008006" key="4">
    <source>
        <dbReference type="Google" id="ProtNLM"/>
    </source>
</evidence>
<dbReference type="Proteomes" id="UP000221020">
    <property type="component" value="Unassembled WGS sequence"/>
</dbReference>
<accession>A0AA91ZUJ0</accession>
<keyword evidence="1" id="KW-0472">Membrane</keyword>
<proteinExistence type="predicted"/>
<dbReference type="EMBL" id="NVOR01000010">
    <property type="protein sequence ID" value="PED83966.1"/>
    <property type="molecule type" value="Genomic_DNA"/>
</dbReference>
<feature type="transmembrane region" description="Helical" evidence="1">
    <location>
        <begin position="141"/>
        <end position="166"/>
    </location>
</feature>
<comment type="caution">
    <text evidence="2">The sequence shown here is derived from an EMBL/GenBank/DDBJ whole genome shotgun (WGS) entry which is preliminary data.</text>
</comment>
<reference evidence="2 3" key="1">
    <citation type="submission" date="2017-09" db="EMBL/GenBank/DDBJ databases">
        <title>Large-scale bioinformatics analysis of Bacillus genomes uncovers conserved roles of natural products in bacterial physiology.</title>
        <authorList>
            <consortium name="Agbiome Team Llc"/>
            <person name="Bleich R.M."/>
            <person name="Grubbs K.J."/>
            <person name="Santa Maria K.C."/>
            <person name="Allen S.E."/>
            <person name="Farag S."/>
            <person name="Shank E.A."/>
            <person name="Bowers A."/>
        </authorList>
    </citation>
    <scope>NUCLEOTIDE SEQUENCE [LARGE SCALE GENOMIC DNA]</scope>
    <source>
        <strain evidence="2 3">AFS092012</strain>
    </source>
</reference>
<organism evidence="2 3">
    <name type="scientific">Bacillus pseudomycoides</name>
    <dbReference type="NCBI Taxonomy" id="64104"/>
    <lineage>
        <taxon>Bacteria</taxon>
        <taxon>Bacillati</taxon>
        <taxon>Bacillota</taxon>
        <taxon>Bacilli</taxon>
        <taxon>Bacillales</taxon>
        <taxon>Bacillaceae</taxon>
        <taxon>Bacillus</taxon>
        <taxon>Bacillus cereus group</taxon>
    </lineage>
</organism>
<gene>
    <name evidence="2" type="ORF">CON65_03545</name>
</gene>
<dbReference type="AlphaFoldDB" id="A0AA91ZUJ0"/>
<evidence type="ECO:0000313" key="2">
    <source>
        <dbReference type="EMBL" id="PED83966.1"/>
    </source>
</evidence>
<keyword evidence="1" id="KW-0812">Transmembrane</keyword>